<accession>A0A7I4BW31</accession>
<evidence type="ECO:0000313" key="1">
    <source>
        <dbReference type="EnsemblPlants" id="Pp3c1_5280V3.3"/>
    </source>
</evidence>
<dbReference type="SUPFAM" id="SSF117281">
    <property type="entry name" value="Kelch motif"/>
    <property type="match status" value="1"/>
</dbReference>
<dbReference type="SUPFAM" id="SSF81383">
    <property type="entry name" value="F-box domain"/>
    <property type="match status" value="1"/>
</dbReference>
<dbReference type="PANTHER" id="PTHR47590">
    <property type="entry name" value="F-BOX/KELCH-REPEAT PROTEIN SKIP25"/>
    <property type="match status" value="1"/>
</dbReference>
<dbReference type="PANTHER" id="PTHR47590:SF7">
    <property type="entry name" value="OS06G0711700 PROTEIN"/>
    <property type="match status" value="1"/>
</dbReference>
<sequence>MDGSCKRVRLGQVLDAILNTPMECAGQILPGLPDHLAMECLARVPLGSLTGVSKTWQNIIYDPYFQSFRASIGRSKLDWVYTLVQMQDKSFKWRAFDPLSSQWHDLPPTPHPMDFQLLNPGCIGVSYSVQCVSTSSKLVMVAAVKAKKDGQPRMTVEPALEHPYIFDTSTNSWKQGSPFSVPRKWCVCGVADEKVYVASGSGKDWSQELSKSAEFYNLENDKWERLQKLSTSKFSGEAMNAVLNNNKLYFVSGRGVFSKDGVVYDLGTNSWLEMSPGLKWGWRGPCVSVNGKFYLLETPAGKLKVYVPERDEWDTIMLDSRLANLEVFVGTKGKIVAIEAASGKDKETNAGSLLRVIDIASETPQIFDIPVQDGQVVSVQVLAMMNQVHELLHLLEEYQHCGL</sequence>
<dbReference type="Proteomes" id="UP000006727">
    <property type="component" value="Chromosome 1"/>
</dbReference>
<dbReference type="FunCoup" id="A0A7I4BW31">
    <property type="interactions" value="60"/>
</dbReference>
<gene>
    <name evidence="1" type="primary">LOC112291994</name>
</gene>
<dbReference type="KEGG" id="ppp:112291994"/>
<reference evidence="1" key="3">
    <citation type="submission" date="2020-12" db="UniProtKB">
        <authorList>
            <consortium name="EnsemblPlants"/>
        </authorList>
    </citation>
    <scope>IDENTIFICATION</scope>
</reference>
<evidence type="ECO:0008006" key="3">
    <source>
        <dbReference type="Google" id="ProtNLM"/>
    </source>
</evidence>
<dbReference type="EnsemblPlants" id="Pp3c1_5280V3.3">
    <property type="protein sequence ID" value="Pp3c1_5280V3.3"/>
    <property type="gene ID" value="Pp3c1_5280"/>
</dbReference>
<dbReference type="Gramene" id="Pp3c1_5280V3.3">
    <property type="protein sequence ID" value="Pp3c1_5280V3.3"/>
    <property type="gene ID" value="Pp3c1_5280"/>
</dbReference>
<keyword evidence="2" id="KW-1185">Reference proteome</keyword>
<reference evidence="1 2" key="1">
    <citation type="journal article" date="2008" name="Science">
        <title>The Physcomitrella genome reveals evolutionary insights into the conquest of land by plants.</title>
        <authorList>
            <person name="Rensing S."/>
            <person name="Lang D."/>
            <person name="Zimmer A."/>
            <person name="Terry A."/>
            <person name="Salamov A."/>
            <person name="Shapiro H."/>
            <person name="Nishiyama T."/>
            <person name="Perroud P.-F."/>
            <person name="Lindquist E."/>
            <person name="Kamisugi Y."/>
            <person name="Tanahashi T."/>
            <person name="Sakakibara K."/>
            <person name="Fujita T."/>
            <person name="Oishi K."/>
            <person name="Shin-I T."/>
            <person name="Kuroki Y."/>
            <person name="Toyoda A."/>
            <person name="Suzuki Y."/>
            <person name="Hashimoto A."/>
            <person name="Yamaguchi K."/>
            <person name="Sugano A."/>
            <person name="Kohara Y."/>
            <person name="Fujiyama A."/>
            <person name="Anterola A."/>
            <person name="Aoki S."/>
            <person name="Ashton N."/>
            <person name="Barbazuk W.B."/>
            <person name="Barker E."/>
            <person name="Bennetzen J."/>
            <person name="Bezanilla M."/>
            <person name="Blankenship R."/>
            <person name="Cho S.H."/>
            <person name="Dutcher S."/>
            <person name="Estelle M."/>
            <person name="Fawcett J.A."/>
            <person name="Gundlach H."/>
            <person name="Hanada K."/>
            <person name="Heyl A."/>
            <person name="Hicks K.A."/>
            <person name="Hugh J."/>
            <person name="Lohr M."/>
            <person name="Mayer K."/>
            <person name="Melkozernov A."/>
            <person name="Murata T."/>
            <person name="Nelson D."/>
            <person name="Pils B."/>
            <person name="Prigge M."/>
            <person name="Reiss B."/>
            <person name="Renner T."/>
            <person name="Rombauts S."/>
            <person name="Rushton P."/>
            <person name="Sanderfoot A."/>
            <person name="Schween G."/>
            <person name="Shiu S.-H."/>
            <person name="Stueber K."/>
            <person name="Theodoulou F.L."/>
            <person name="Tu H."/>
            <person name="Van de Peer Y."/>
            <person name="Verrier P.J."/>
            <person name="Waters E."/>
            <person name="Wood A."/>
            <person name="Yang L."/>
            <person name="Cove D."/>
            <person name="Cuming A."/>
            <person name="Hasebe M."/>
            <person name="Lucas S."/>
            <person name="Mishler D.B."/>
            <person name="Reski R."/>
            <person name="Grigoriev I."/>
            <person name="Quatrano R.S."/>
            <person name="Boore J.L."/>
        </authorList>
    </citation>
    <scope>NUCLEOTIDE SEQUENCE [LARGE SCALE GENOMIC DNA]</scope>
    <source>
        <strain evidence="1 2">cv. Gransden 2004</strain>
    </source>
</reference>
<dbReference type="GeneID" id="112291994"/>
<dbReference type="InParanoid" id="A0A7I4BW31"/>
<reference evidence="1 2" key="2">
    <citation type="journal article" date="2018" name="Plant J.">
        <title>The Physcomitrella patens chromosome-scale assembly reveals moss genome structure and evolution.</title>
        <authorList>
            <person name="Lang D."/>
            <person name="Ullrich K.K."/>
            <person name="Murat F."/>
            <person name="Fuchs J."/>
            <person name="Jenkins J."/>
            <person name="Haas F.B."/>
            <person name="Piednoel M."/>
            <person name="Gundlach H."/>
            <person name="Van Bel M."/>
            <person name="Meyberg R."/>
            <person name="Vives C."/>
            <person name="Morata J."/>
            <person name="Symeonidi A."/>
            <person name="Hiss M."/>
            <person name="Muchero W."/>
            <person name="Kamisugi Y."/>
            <person name="Saleh O."/>
            <person name="Blanc G."/>
            <person name="Decker E.L."/>
            <person name="van Gessel N."/>
            <person name="Grimwood J."/>
            <person name="Hayes R.D."/>
            <person name="Graham S.W."/>
            <person name="Gunter L.E."/>
            <person name="McDaniel S.F."/>
            <person name="Hoernstein S.N.W."/>
            <person name="Larsson A."/>
            <person name="Li F.W."/>
            <person name="Perroud P.F."/>
            <person name="Phillips J."/>
            <person name="Ranjan P."/>
            <person name="Rokshar D.S."/>
            <person name="Rothfels C.J."/>
            <person name="Schneider L."/>
            <person name="Shu S."/>
            <person name="Stevenson D.W."/>
            <person name="Thummler F."/>
            <person name="Tillich M."/>
            <person name="Villarreal Aguilar J.C."/>
            <person name="Widiez T."/>
            <person name="Wong G.K."/>
            <person name="Wymore A."/>
            <person name="Zhang Y."/>
            <person name="Zimmer A.D."/>
            <person name="Quatrano R.S."/>
            <person name="Mayer K.F.X."/>
            <person name="Goodstein D."/>
            <person name="Casacuberta J.M."/>
            <person name="Vandepoele K."/>
            <person name="Reski R."/>
            <person name="Cuming A.C."/>
            <person name="Tuskan G.A."/>
            <person name="Maumus F."/>
            <person name="Salse J."/>
            <person name="Schmutz J."/>
            <person name="Rensing S.A."/>
        </authorList>
    </citation>
    <scope>NUCLEOTIDE SEQUENCE [LARGE SCALE GENOMIC DNA]</scope>
    <source>
        <strain evidence="1 2">cv. Gransden 2004</strain>
    </source>
</reference>
<dbReference type="Gene3D" id="2.120.10.80">
    <property type="entry name" value="Kelch-type beta propeller"/>
    <property type="match status" value="1"/>
</dbReference>
<evidence type="ECO:0000313" key="2">
    <source>
        <dbReference type="Proteomes" id="UP000006727"/>
    </source>
</evidence>
<name>A0A7I4BW31_PHYPA</name>
<dbReference type="InterPro" id="IPR036047">
    <property type="entry name" value="F-box-like_dom_sf"/>
</dbReference>
<dbReference type="AlphaFoldDB" id="A0A7I4BW31"/>
<dbReference type="RefSeq" id="XP_024395821.1">
    <property type="nucleotide sequence ID" value="XM_024540053.2"/>
</dbReference>
<dbReference type="InterPro" id="IPR015915">
    <property type="entry name" value="Kelch-typ_b-propeller"/>
</dbReference>
<proteinExistence type="predicted"/>
<dbReference type="EMBL" id="ABEU02000001">
    <property type="status" value="NOT_ANNOTATED_CDS"/>
    <property type="molecule type" value="Genomic_DNA"/>
</dbReference>
<dbReference type="OrthoDB" id="1899182at2759"/>
<protein>
    <recommendedName>
        <fullName evidence="3">F-box domain-containing protein</fullName>
    </recommendedName>
</protein>
<organism evidence="1 2">
    <name type="scientific">Physcomitrium patens</name>
    <name type="common">Spreading-leaved earth moss</name>
    <name type="synonym">Physcomitrella patens</name>
    <dbReference type="NCBI Taxonomy" id="3218"/>
    <lineage>
        <taxon>Eukaryota</taxon>
        <taxon>Viridiplantae</taxon>
        <taxon>Streptophyta</taxon>
        <taxon>Embryophyta</taxon>
        <taxon>Bryophyta</taxon>
        <taxon>Bryophytina</taxon>
        <taxon>Bryopsida</taxon>
        <taxon>Funariidae</taxon>
        <taxon>Funariales</taxon>
        <taxon>Funariaceae</taxon>
        <taxon>Physcomitrium</taxon>
    </lineage>
</organism>